<evidence type="ECO:0000256" key="4">
    <source>
        <dbReference type="ARBA" id="ARBA00030746"/>
    </source>
</evidence>
<evidence type="ECO:0000313" key="7">
    <source>
        <dbReference type="Proteomes" id="UP000182235"/>
    </source>
</evidence>
<evidence type="ECO:0000256" key="2">
    <source>
        <dbReference type="ARBA" id="ARBA00022676"/>
    </source>
</evidence>
<comment type="function">
    <text evidence="1">Mannosylates Man(2)GlcNAc(2)-dolichol diphosphate and Man(1)GlcNAc(2)-dolichol diphosphate to form Man(3)GlcNAc(2)-dolichol diphosphate.</text>
</comment>
<keyword evidence="3" id="KW-0808">Transferase</keyword>
<evidence type="ECO:0000259" key="5">
    <source>
        <dbReference type="Pfam" id="PF00534"/>
    </source>
</evidence>
<proteinExistence type="predicted"/>
<keyword evidence="7" id="KW-1185">Reference proteome</keyword>
<dbReference type="PANTHER" id="PTHR45918:SF1">
    <property type="entry name" value="ALPHA-1,3_1,6-MANNOSYLTRANSFERASE ALG2"/>
    <property type="match status" value="1"/>
</dbReference>
<keyword evidence="2" id="KW-0328">Glycosyltransferase</keyword>
<dbReference type="VEuPathDB" id="FungiDB:AJ78_04486"/>
<dbReference type="Proteomes" id="UP000182235">
    <property type="component" value="Unassembled WGS sequence"/>
</dbReference>
<feature type="domain" description="Glycosyl transferase family 1" evidence="5">
    <location>
        <begin position="1"/>
        <end position="61"/>
    </location>
</feature>
<dbReference type="PANTHER" id="PTHR45918">
    <property type="entry name" value="ALPHA-1,3/1,6-MANNOSYLTRANSFERASE ALG2"/>
    <property type="match status" value="1"/>
</dbReference>
<dbReference type="OrthoDB" id="448893at2759"/>
<dbReference type="GO" id="GO:0012505">
    <property type="term" value="C:endomembrane system"/>
    <property type="evidence" value="ECO:0007669"/>
    <property type="project" value="TreeGrafter"/>
</dbReference>
<evidence type="ECO:0000256" key="1">
    <source>
        <dbReference type="ARBA" id="ARBA00003142"/>
    </source>
</evidence>
<accession>A0A1J9PH40</accession>
<evidence type="ECO:0000313" key="6">
    <source>
        <dbReference type="EMBL" id="OJD15226.1"/>
    </source>
</evidence>
<comment type="caution">
    <text evidence="6">The sequence shown here is derived from an EMBL/GenBank/DDBJ whole genome shotgun (WGS) entry which is preliminary data.</text>
</comment>
<dbReference type="EMBL" id="LGRN01000168">
    <property type="protein sequence ID" value="OJD15226.1"/>
    <property type="molecule type" value="Genomic_DNA"/>
</dbReference>
<dbReference type="InterPro" id="IPR027054">
    <property type="entry name" value="ALG2"/>
</dbReference>
<organism evidence="6 7">
    <name type="scientific">Emergomyces pasteurianus Ep9510</name>
    <dbReference type="NCBI Taxonomy" id="1447872"/>
    <lineage>
        <taxon>Eukaryota</taxon>
        <taxon>Fungi</taxon>
        <taxon>Dikarya</taxon>
        <taxon>Ascomycota</taxon>
        <taxon>Pezizomycotina</taxon>
        <taxon>Eurotiomycetes</taxon>
        <taxon>Eurotiomycetidae</taxon>
        <taxon>Onygenales</taxon>
        <taxon>Ajellomycetaceae</taxon>
        <taxon>Emergomyces</taxon>
    </lineage>
</organism>
<dbReference type="SUPFAM" id="SSF53756">
    <property type="entry name" value="UDP-Glycosyltransferase/glycogen phosphorylase"/>
    <property type="match status" value="1"/>
</dbReference>
<dbReference type="InterPro" id="IPR001296">
    <property type="entry name" value="Glyco_trans_1"/>
</dbReference>
<sequence>MQAGLPVLAVNNGGPLETIVEGKTGWLRAANAIEEWTNVMRKVLWETDAQEAAIMSSNAKSRVEREFSLQAMGDRLEAEIQEMFDKEPRPFYGWWDDWSKLRYKKPMSLYWPCRPYETNPQRNIELVSKIYGANANNGE</sequence>
<dbReference type="AlphaFoldDB" id="A0A1J9PH40"/>
<dbReference type="GO" id="GO:0004378">
    <property type="term" value="F:GDP-Man:Man(1)GlcNAc(2)-PP-Dol alpha-1,3-mannosyltransferase activity"/>
    <property type="evidence" value="ECO:0007669"/>
    <property type="project" value="InterPro"/>
</dbReference>
<dbReference type="Pfam" id="PF00534">
    <property type="entry name" value="Glycos_transf_1"/>
    <property type="match status" value="1"/>
</dbReference>
<evidence type="ECO:0000256" key="3">
    <source>
        <dbReference type="ARBA" id="ARBA00022679"/>
    </source>
</evidence>
<protein>
    <recommendedName>
        <fullName evidence="4">Asparagine-linked glycosylation protein 2</fullName>
    </recommendedName>
</protein>
<gene>
    <name evidence="6" type="ORF">AJ78_04486</name>
</gene>
<dbReference type="STRING" id="1447872.A0A1J9PH40"/>
<dbReference type="Gene3D" id="3.40.50.2000">
    <property type="entry name" value="Glycogen Phosphorylase B"/>
    <property type="match status" value="1"/>
</dbReference>
<name>A0A1J9PH40_9EURO</name>
<reference evidence="6 7" key="1">
    <citation type="submission" date="2015-07" db="EMBL/GenBank/DDBJ databases">
        <title>Emmonsia species relationships and genome sequence.</title>
        <authorList>
            <consortium name="The Broad Institute Genomics Platform"/>
            <person name="Cuomo C.A."/>
            <person name="Munoz J.F."/>
            <person name="Imamovic A."/>
            <person name="Priest M.E."/>
            <person name="Young S."/>
            <person name="Clay O.K."/>
            <person name="McEwen J.G."/>
        </authorList>
    </citation>
    <scope>NUCLEOTIDE SEQUENCE [LARGE SCALE GENOMIC DNA]</scope>
    <source>
        <strain evidence="6 7">UAMH 9510</strain>
    </source>
</reference>